<evidence type="ECO:0000313" key="2">
    <source>
        <dbReference type="Proteomes" id="UP000308549"/>
    </source>
</evidence>
<dbReference type="Proteomes" id="UP000308549">
    <property type="component" value="Unassembled WGS sequence"/>
</dbReference>
<dbReference type="PANTHER" id="PTHR38111">
    <property type="entry name" value="ZN(2)-C6 FUNGAL-TYPE DOMAIN-CONTAINING PROTEIN-RELATED"/>
    <property type="match status" value="1"/>
</dbReference>
<evidence type="ECO:0000313" key="1">
    <source>
        <dbReference type="EMBL" id="TKA33606.1"/>
    </source>
</evidence>
<dbReference type="InterPro" id="IPR053178">
    <property type="entry name" value="Osmoadaptation_assoc"/>
</dbReference>
<sequence length="455" mass="51292">MVSCRPVQQAQILSSFLELHFPSKAAKADLAHRRSWLLGLPEVDLAEAPLLRNAVDTVCYAHLGSQQKDNRLQQEARHSYGRVLCGLMQELERPRNRHDPKHITAAMMLLCLYDDALPQPQSAVSGWAAHYLGAQEFLRACGPTTLDLSVPFDRLIFMNLRVPSIFPGIARRRAVMLGQPEWIAFGQRNAQANHSLAVLYGSALQIPGVMEEAERLIDRRGTDQDLLALFTKIQQLQDSMHSWITTRSAMASYWGKHLTDVVYLSDSEAFDMTVEEQCVMESNTAFLSHYRFADYRMAQDFTLYLVFMMVLNCTLLRLLHYRPESGPHHLRRTAEDVGRDAFATASDMCRTIHCQSGFESQGIAGFIELLTALSQAFFEEIGAADKIGWCQTVRCATQLRMERLRSTQPKTLCRVGDLTEDFAAVGRFKMRDPMMSWSRRALADPAIGGCPVGRS</sequence>
<protein>
    <submittedName>
        <fullName evidence="1">Uncharacterized protein</fullName>
    </submittedName>
</protein>
<reference evidence="1 2" key="1">
    <citation type="submission" date="2017-03" db="EMBL/GenBank/DDBJ databases">
        <title>Genomes of endolithic fungi from Antarctica.</title>
        <authorList>
            <person name="Coleine C."/>
            <person name="Masonjones S."/>
            <person name="Stajich J.E."/>
        </authorList>
    </citation>
    <scope>NUCLEOTIDE SEQUENCE [LARGE SCALE GENOMIC DNA]</scope>
    <source>
        <strain evidence="1 2">CCFEE 6315</strain>
    </source>
</reference>
<accession>A0A4U0UG31</accession>
<organism evidence="1 2">
    <name type="scientific">Salinomyces thailandicus</name>
    <dbReference type="NCBI Taxonomy" id="706561"/>
    <lineage>
        <taxon>Eukaryota</taxon>
        <taxon>Fungi</taxon>
        <taxon>Dikarya</taxon>
        <taxon>Ascomycota</taxon>
        <taxon>Pezizomycotina</taxon>
        <taxon>Dothideomycetes</taxon>
        <taxon>Dothideomycetidae</taxon>
        <taxon>Mycosphaerellales</taxon>
        <taxon>Teratosphaeriaceae</taxon>
        <taxon>Salinomyces</taxon>
    </lineage>
</organism>
<dbReference type="InterPro" id="IPR021858">
    <property type="entry name" value="Fun_TF"/>
</dbReference>
<dbReference type="PANTHER" id="PTHR38111:SF2">
    <property type="entry name" value="FINGER DOMAIN PROTEIN, PUTATIVE (AFU_ORTHOLOGUE AFUA_1G01560)-RELATED"/>
    <property type="match status" value="1"/>
</dbReference>
<name>A0A4U0UG31_9PEZI</name>
<dbReference type="AlphaFoldDB" id="A0A4U0UG31"/>
<dbReference type="EMBL" id="NAJL01000002">
    <property type="protein sequence ID" value="TKA33606.1"/>
    <property type="molecule type" value="Genomic_DNA"/>
</dbReference>
<comment type="caution">
    <text evidence="1">The sequence shown here is derived from an EMBL/GenBank/DDBJ whole genome shotgun (WGS) entry which is preliminary data.</text>
</comment>
<dbReference type="Pfam" id="PF11951">
    <property type="entry name" value="Fungal_trans_2"/>
    <property type="match status" value="1"/>
</dbReference>
<keyword evidence="2" id="KW-1185">Reference proteome</keyword>
<gene>
    <name evidence="1" type="ORF">B0A50_00442</name>
</gene>
<dbReference type="OrthoDB" id="3632729at2759"/>
<proteinExistence type="predicted"/>